<evidence type="ECO:0000256" key="2">
    <source>
        <dbReference type="ARBA" id="ARBA00010048"/>
    </source>
</evidence>
<feature type="region of interest" description="Disordered" evidence="8">
    <location>
        <begin position="192"/>
        <end position="251"/>
    </location>
</feature>
<feature type="coiled-coil region" evidence="7">
    <location>
        <begin position="141"/>
        <end position="175"/>
    </location>
</feature>
<dbReference type="GO" id="GO:0005737">
    <property type="term" value="C:cytoplasm"/>
    <property type="evidence" value="ECO:0007669"/>
    <property type="project" value="UniProtKB-SubCell"/>
</dbReference>
<dbReference type="GO" id="GO:0016791">
    <property type="term" value="F:phosphatase activity"/>
    <property type="evidence" value="ECO:0007669"/>
    <property type="project" value="InterPro"/>
</dbReference>
<dbReference type="FunFam" id="3.90.190.10:FF:000035">
    <property type="entry name" value="Tyrosine phosphatase, putative"/>
    <property type="match status" value="1"/>
</dbReference>
<keyword evidence="4" id="KW-0963">Cytoplasm</keyword>
<dbReference type="EMBL" id="KZ819199">
    <property type="protein sequence ID" value="PWY98367.1"/>
    <property type="molecule type" value="Genomic_DNA"/>
</dbReference>
<dbReference type="SUPFAM" id="SSF52799">
    <property type="entry name" value="(Phosphotyrosine protein) phosphatases II"/>
    <property type="match status" value="1"/>
</dbReference>
<comment type="subunit">
    <text evidence="3">Heterohexamer of two PFD-alpha type and four PFD-beta type subunits.</text>
</comment>
<dbReference type="GO" id="GO:0007021">
    <property type="term" value="P:tubulin complex assembly"/>
    <property type="evidence" value="ECO:0007669"/>
    <property type="project" value="TreeGrafter"/>
</dbReference>
<evidence type="ECO:0000256" key="4">
    <source>
        <dbReference type="ARBA" id="ARBA00022490"/>
    </source>
</evidence>
<comment type="similarity">
    <text evidence="2">Belongs to the prefoldin subunit alpha family.</text>
</comment>
<reference evidence="9 10" key="1">
    <citation type="journal article" date="2018" name="Mol. Biol. Evol.">
        <title>Broad Genomic Sampling Reveals a Smut Pathogenic Ancestry of the Fungal Clade Ustilaginomycotina.</title>
        <authorList>
            <person name="Kijpornyongpan T."/>
            <person name="Mondo S.J."/>
            <person name="Barry K."/>
            <person name="Sandor L."/>
            <person name="Lee J."/>
            <person name="Lipzen A."/>
            <person name="Pangilinan J."/>
            <person name="LaButti K."/>
            <person name="Hainaut M."/>
            <person name="Henrissat B."/>
            <person name="Grigoriev I.V."/>
            <person name="Spatafora J.W."/>
            <person name="Aime M.C."/>
        </authorList>
    </citation>
    <scope>NUCLEOTIDE SEQUENCE [LARGE SCALE GENOMIC DNA]</scope>
    <source>
        <strain evidence="9 10">MCA 3645</strain>
    </source>
</reference>
<organism evidence="9 10">
    <name type="scientific">Testicularia cyperi</name>
    <dbReference type="NCBI Taxonomy" id="1882483"/>
    <lineage>
        <taxon>Eukaryota</taxon>
        <taxon>Fungi</taxon>
        <taxon>Dikarya</taxon>
        <taxon>Basidiomycota</taxon>
        <taxon>Ustilaginomycotina</taxon>
        <taxon>Ustilaginomycetes</taxon>
        <taxon>Ustilaginales</taxon>
        <taxon>Anthracoideaceae</taxon>
        <taxon>Testicularia</taxon>
    </lineage>
</organism>
<dbReference type="Pfam" id="PF02996">
    <property type="entry name" value="Prefoldin"/>
    <property type="match status" value="1"/>
</dbReference>
<keyword evidence="7" id="KW-0175">Coiled coil</keyword>
<dbReference type="OrthoDB" id="6375174at2759"/>
<evidence type="ECO:0000256" key="3">
    <source>
        <dbReference type="ARBA" id="ARBA00011695"/>
    </source>
</evidence>
<keyword evidence="10" id="KW-1185">Reference proteome</keyword>
<evidence type="ECO:0000256" key="1">
    <source>
        <dbReference type="ARBA" id="ARBA00004496"/>
    </source>
</evidence>
<evidence type="ECO:0000256" key="8">
    <source>
        <dbReference type="SAM" id="MobiDB-lite"/>
    </source>
</evidence>
<dbReference type="InterPro" id="IPR004861">
    <property type="entry name" value="Siw14-like"/>
</dbReference>
<evidence type="ECO:0000256" key="7">
    <source>
        <dbReference type="SAM" id="Coils"/>
    </source>
</evidence>
<evidence type="ECO:0000313" key="9">
    <source>
        <dbReference type="EMBL" id="PWY98367.1"/>
    </source>
</evidence>
<accession>A0A317XKI0</accession>
<dbReference type="InterPro" id="IPR009053">
    <property type="entry name" value="Prefoldin"/>
</dbReference>
<dbReference type="Pfam" id="PF03162">
    <property type="entry name" value="Y_phosphatase2"/>
    <property type="match status" value="1"/>
</dbReference>
<dbReference type="SUPFAM" id="SSF46579">
    <property type="entry name" value="Prefoldin"/>
    <property type="match status" value="1"/>
</dbReference>
<dbReference type="PRINTS" id="PR01911">
    <property type="entry name" value="PFDSPHPHTASE"/>
</dbReference>
<dbReference type="InterPro" id="IPR020428">
    <property type="entry name" value="PFA-DSPs"/>
</dbReference>
<comment type="subcellular location">
    <subcellularLocation>
        <location evidence="1">Cytoplasm</location>
    </subcellularLocation>
</comment>
<feature type="compositionally biased region" description="Polar residues" evidence="8">
    <location>
        <begin position="224"/>
        <end position="238"/>
    </location>
</feature>
<keyword evidence="6" id="KW-0143">Chaperone</keyword>
<dbReference type="InterPro" id="IPR029021">
    <property type="entry name" value="Prot-tyrosine_phosphatase-like"/>
</dbReference>
<evidence type="ECO:0008006" key="11">
    <source>
        <dbReference type="Google" id="ProtNLM"/>
    </source>
</evidence>
<dbReference type="Proteomes" id="UP000246740">
    <property type="component" value="Unassembled WGS sequence"/>
</dbReference>
<protein>
    <recommendedName>
        <fullName evidence="11">Prefoldin subunit 3</fullName>
    </recommendedName>
</protein>
<gene>
    <name evidence="9" type="ORF">BCV70DRAFT_202145</name>
</gene>
<dbReference type="GO" id="GO:0016272">
    <property type="term" value="C:prefoldin complex"/>
    <property type="evidence" value="ECO:0007669"/>
    <property type="project" value="InterPro"/>
</dbReference>
<dbReference type="STRING" id="1882483.A0A317XKI0"/>
<dbReference type="Gene3D" id="1.10.287.370">
    <property type="match status" value="1"/>
</dbReference>
<feature type="region of interest" description="Disordered" evidence="8">
    <location>
        <begin position="286"/>
        <end position="363"/>
    </location>
</feature>
<feature type="region of interest" description="Disordered" evidence="8">
    <location>
        <begin position="1"/>
        <end position="25"/>
    </location>
</feature>
<dbReference type="CDD" id="cd23156">
    <property type="entry name" value="Prefoldin_3"/>
    <property type="match status" value="1"/>
</dbReference>
<keyword evidence="5" id="KW-0378">Hydrolase</keyword>
<feature type="compositionally biased region" description="Polar residues" evidence="8">
    <location>
        <begin position="1"/>
        <end position="22"/>
    </location>
</feature>
<proteinExistence type="inferred from homology"/>
<dbReference type="InterPro" id="IPR004127">
    <property type="entry name" value="Prefoldin_subunit_alpha"/>
</dbReference>
<sequence length="531" mass="58070">MASTADSAIAGPSQTKVETNSRGIPHAPFISNVQEYLGGPDEDVEPTLRKFQETMSKYKFMELNTAQRRSGLEDKIPDIRKTLQMVQFLESKKGNDTDDPIETTFELNDTLYAKAKVDPVDKVHLWLGANVMLEYPLDEAISLLTNKLSGAEKSLVAAKEDLDFLREQITIMEVNTARVHNWDVKRRRERREQLEREGISESDPSVKASSWLHDDRGADGGNDIQKQSIDAESSSSDTAKYLGDDKPADANLDTITSSALRKEIESIPESSTEAGAAADTASRDGILVTHGNSPDVMQPPTQPPTKSLPISDGDGQNKPAPPTSTDTDTDTVAQTSTTASATSAATGATAAASATTPLPTSTTQTAEVGTDVLQSTAIVVPPLNFNMVSRGIYRSGHPNERNFEFMRRLNLKSIMYLGNEDYRSNVVGWARGEGISIFHFRLAINKEPMAEMDGTDVTAALNVILNRANSPILIHCNKGKYRVGCLVGLLRRLQGWSHTSIFEEYSRFAGTKISDLEFIEVFDLSRVSIAP</sequence>
<dbReference type="Gene3D" id="3.90.190.10">
    <property type="entry name" value="Protein tyrosine phosphatase superfamily"/>
    <property type="match status" value="1"/>
</dbReference>
<dbReference type="GO" id="GO:0007017">
    <property type="term" value="P:microtubule-based process"/>
    <property type="evidence" value="ECO:0007669"/>
    <property type="project" value="TreeGrafter"/>
</dbReference>
<dbReference type="FunFam" id="1.10.287.370:FF:000001">
    <property type="entry name" value="Prefoldin subunit 3"/>
    <property type="match status" value="1"/>
</dbReference>
<feature type="compositionally biased region" description="Low complexity" evidence="8">
    <location>
        <begin position="323"/>
        <end position="363"/>
    </location>
</feature>
<evidence type="ECO:0000313" key="10">
    <source>
        <dbReference type="Proteomes" id="UP000246740"/>
    </source>
</evidence>
<dbReference type="GO" id="GO:0015631">
    <property type="term" value="F:tubulin binding"/>
    <property type="evidence" value="ECO:0007669"/>
    <property type="project" value="TreeGrafter"/>
</dbReference>
<dbReference type="PANTHER" id="PTHR12409:SF0">
    <property type="entry name" value="PREFOLDIN SUBUNIT 3"/>
    <property type="match status" value="1"/>
</dbReference>
<dbReference type="InParanoid" id="A0A317XKI0"/>
<name>A0A317XKI0_9BASI</name>
<dbReference type="InterPro" id="IPR016655">
    <property type="entry name" value="PFD3"/>
</dbReference>
<dbReference type="GO" id="GO:0006457">
    <property type="term" value="P:protein folding"/>
    <property type="evidence" value="ECO:0007669"/>
    <property type="project" value="InterPro"/>
</dbReference>
<evidence type="ECO:0000256" key="5">
    <source>
        <dbReference type="ARBA" id="ARBA00022801"/>
    </source>
</evidence>
<evidence type="ECO:0000256" key="6">
    <source>
        <dbReference type="ARBA" id="ARBA00023186"/>
    </source>
</evidence>
<dbReference type="AlphaFoldDB" id="A0A317XKI0"/>
<dbReference type="PANTHER" id="PTHR12409">
    <property type="entry name" value="PREFOLDIN SUBUNIT 3"/>
    <property type="match status" value="1"/>
</dbReference>